<dbReference type="EMBL" id="JARKIF010000049">
    <property type="protein sequence ID" value="KAJ7607577.1"/>
    <property type="molecule type" value="Genomic_DNA"/>
</dbReference>
<proteinExistence type="predicted"/>
<protein>
    <submittedName>
        <fullName evidence="1">Uncharacterized protein</fullName>
    </submittedName>
</protein>
<accession>A0AAD7B1C6</accession>
<name>A0AAD7B1C6_9AGAR</name>
<gene>
    <name evidence="1" type="ORF">FB45DRAFT_1067862</name>
</gene>
<evidence type="ECO:0000313" key="2">
    <source>
        <dbReference type="Proteomes" id="UP001221142"/>
    </source>
</evidence>
<dbReference type="Proteomes" id="UP001221142">
    <property type="component" value="Unassembled WGS sequence"/>
</dbReference>
<comment type="caution">
    <text evidence="1">The sequence shown here is derived from an EMBL/GenBank/DDBJ whole genome shotgun (WGS) entry which is preliminary data.</text>
</comment>
<sequence length="294" mass="33109">MVSDSRMPSDTPRVPFDLERTIFEMSGFSSPRQIPNLMLVAHRVKAWVEPLLYRVVFLSDGEAKMDCIPTFTYSIFLRLLAAKPADFFQKAVSHLFLGYTDSPKTYYEDARLILQTCTNVTDFFDFLGTPLDQVQSLKCVRRIALKCEYTFSVPSSTNFSHPLCRTITHLELLGYKVSDSDLAGIRHIPLLSHVSFNALEMCAYLFASVFPACPRLGCIVLLQSAAKMDSTLEPFLDDKRFVVVHQSNFTLDWQRGAAGGVSYWDVADAFVRARHAGRIGAITSSISDEDVSWF</sequence>
<evidence type="ECO:0000313" key="1">
    <source>
        <dbReference type="EMBL" id="KAJ7607577.1"/>
    </source>
</evidence>
<organism evidence="1 2">
    <name type="scientific">Roridomyces roridus</name>
    <dbReference type="NCBI Taxonomy" id="1738132"/>
    <lineage>
        <taxon>Eukaryota</taxon>
        <taxon>Fungi</taxon>
        <taxon>Dikarya</taxon>
        <taxon>Basidiomycota</taxon>
        <taxon>Agaricomycotina</taxon>
        <taxon>Agaricomycetes</taxon>
        <taxon>Agaricomycetidae</taxon>
        <taxon>Agaricales</taxon>
        <taxon>Marasmiineae</taxon>
        <taxon>Mycenaceae</taxon>
        <taxon>Roridomyces</taxon>
    </lineage>
</organism>
<keyword evidence="2" id="KW-1185">Reference proteome</keyword>
<dbReference type="AlphaFoldDB" id="A0AAD7B1C6"/>
<reference evidence="1" key="1">
    <citation type="submission" date="2023-03" db="EMBL/GenBank/DDBJ databases">
        <title>Massive genome expansion in bonnet fungi (Mycena s.s.) driven by repeated elements and novel gene families across ecological guilds.</title>
        <authorList>
            <consortium name="Lawrence Berkeley National Laboratory"/>
            <person name="Harder C.B."/>
            <person name="Miyauchi S."/>
            <person name="Viragh M."/>
            <person name="Kuo A."/>
            <person name="Thoen E."/>
            <person name="Andreopoulos B."/>
            <person name="Lu D."/>
            <person name="Skrede I."/>
            <person name="Drula E."/>
            <person name="Henrissat B."/>
            <person name="Morin E."/>
            <person name="Kohler A."/>
            <person name="Barry K."/>
            <person name="LaButti K."/>
            <person name="Morin E."/>
            <person name="Salamov A."/>
            <person name="Lipzen A."/>
            <person name="Mereny Z."/>
            <person name="Hegedus B."/>
            <person name="Baldrian P."/>
            <person name="Stursova M."/>
            <person name="Weitz H."/>
            <person name="Taylor A."/>
            <person name="Grigoriev I.V."/>
            <person name="Nagy L.G."/>
            <person name="Martin F."/>
            <person name="Kauserud H."/>
        </authorList>
    </citation>
    <scope>NUCLEOTIDE SEQUENCE</scope>
    <source>
        <strain evidence="1">9284</strain>
    </source>
</reference>